<name>A0A2G9R773_AQUCT</name>
<evidence type="ECO:0000256" key="6">
    <source>
        <dbReference type="ARBA" id="ARBA00023180"/>
    </source>
</evidence>
<keyword evidence="3 8" id="KW-0812">Transmembrane</keyword>
<feature type="transmembrane region" description="Helical" evidence="8">
    <location>
        <begin position="69"/>
        <end position="91"/>
    </location>
</feature>
<evidence type="ECO:0000313" key="10">
    <source>
        <dbReference type="Proteomes" id="UP000228934"/>
    </source>
</evidence>
<proteinExistence type="inferred from homology"/>
<feature type="region of interest" description="Disordered" evidence="7">
    <location>
        <begin position="231"/>
        <end position="250"/>
    </location>
</feature>
<dbReference type="OrthoDB" id="5873834at2759"/>
<evidence type="ECO:0000256" key="3">
    <source>
        <dbReference type="ARBA" id="ARBA00022692"/>
    </source>
</evidence>
<keyword evidence="4 8" id="KW-1133">Transmembrane helix</keyword>
<dbReference type="Proteomes" id="UP000228934">
    <property type="component" value="Unassembled WGS sequence"/>
</dbReference>
<evidence type="ECO:0000256" key="8">
    <source>
        <dbReference type="SAM" id="Phobius"/>
    </source>
</evidence>
<comment type="similarity">
    <text evidence="2">Belongs to the patched family.</text>
</comment>
<keyword evidence="10" id="KW-1185">Reference proteome</keyword>
<dbReference type="GO" id="GO:0045879">
    <property type="term" value="P:negative regulation of smoothened signaling pathway"/>
    <property type="evidence" value="ECO:0007669"/>
    <property type="project" value="TreeGrafter"/>
</dbReference>
<dbReference type="EMBL" id="KV953691">
    <property type="protein sequence ID" value="PIO23722.1"/>
    <property type="molecule type" value="Genomic_DNA"/>
</dbReference>
<sequence length="460" mass="50941">LTKQRLVDADGIIHPNAFYIYLTAWVSNDPVAYAASQANIRPHPPEWIHDKADYMPETRTKGKIVFSELNNIVVLVLALMTVELFGMMGLIGIKLSAVPVVILVASVGIGVEFTVHVALAFLTAIGDKNRRAVLALEHMFAPVLDGAVSTLLGVLMLAGSEFDFIVRYFFAVLAILTLLGVLNGLVLLPVLLSFFGPYPEVSPIDGRDRLPTPCLVPPPNIVKFPVFTRQAHTGSDSSDSESGSQTTVSGISEELRQYEAQQLSGVPPHQVMVEATRNPVFPRCSVVQPDTRQSQSSQRTQANRDPRIQQQWRPSRNQRWEPRDGLCPPPYRPRKDAFESSAEKHSGTSTRERSGQRPHLQNNRKPAFAPAGASVPSYCQPITTVTASASVTVAVHPSLCSHSARGSYPFYSGYHEDEHGPFQDPHVPSNVRYEKRDSKVEVIELQDFECEERTQRHFSK</sequence>
<dbReference type="PANTHER" id="PTHR46022:SF5">
    <property type="entry name" value="PROTEIN PATCHED HOMOLOG 1"/>
    <property type="match status" value="1"/>
</dbReference>
<keyword evidence="5 8" id="KW-0472">Membrane</keyword>
<feature type="transmembrane region" description="Helical" evidence="8">
    <location>
        <begin position="97"/>
        <end position="122"/>
    </location>
</feature>
<dbReference type="AlphaFoldDB" id="A0A2G9R773"/>
<accession>A0A2G9R773</accession>
<evidence type="ECO:0000256" key="4">
    <source>
        <dbReference type="ARBA" id="ARBA00022989"/>
    </source>
</evidence>
<evidence type="ECO:0008006" key="11">
    <source>
        <dbReference type="Google" id="ProtNLM"/>
    </source>
</evidence>
<evidence type="ECO:0000313" key="9">
    <source>
        <dbReference type="EMBL" id="PIO23722.1"/>
    </source>
</evidence>
<dbReference type="Gene3D" id="1.20.1640.10">
    <property type="entry name" value="Multidrug efflux transporter AcrB transmembrane domain"/>
    <property type="match status" value="1"/>
</dbReference>
<protein>
    <recommendedName>
        <fullName evidence="11">SSD domain-containing protein</fullName>
    </recommendedName>
</protein>
<feature type="compositionally biased region" description="Polar residues" evidence="7">
    <location>
        <begin position="308"/>
        <end position="317"/>
    </location>
</feature>
<feature type="compositionally biased region" description="Low complexity" evidence="7">
    <location>
        <begin position="234"/>
        <end position="244"/>
    </location>
</feature>
<dbReference type="SUPFAM" id="SSF82866">
    <property type="entry name" value="Multidrug efflux transporter AcrB transmembrane domain"/>
    <property type="match status" value="1"/>
</dbReference>
<dbReference type="GO" id="GO:0005886">
    <property type="term" value="C:plasma membrane"/>
    <property type="evidence" value="ECO:0007669"/>
    <property type="project" value="TreeGrafter"/>
</dbReference>
<keyword evidence="6" id="KW-0325">Glycoprotein</keyword>
<evidence type="ECO:0000256" key="7">
    <source>
        <dbReference type="SAM" id="MobiDB-lite"/>
    </source>
</evidence>
<feature type="region of interest" description="Disordered" evidence="7">
    <location>
        <begin position="284"/>
        <end position="373"/>
    </location>
</feature>
<dbReference type="GO" id="GO:0005119">
    <property type="term" value="F:smoothened binding"/>
    <property type="evidence" value="ECO:0007669"/>
    <property type="project" value="TreeGrafter"/>
</dbReference>
<feature type="transmembrane region" description="Helical" evidence="8">
    <location>
        <begin position="165"/>
        <end position="192"/>
    </location>
</feature>
<evidence type="ECO:0000256" key="2">
    <source>
        <dbReference type="ARBA" id="ARBA00005585"/>
    </source>
</evidence>
<organism evidence="9 10">
    <name type="scientific">Aquarana catesbeiana</name>
    <name type="common">American bullfrog</name>
    <name type="synonym">Rana catesbeiana</name>
    <dbReference type="NCBI Taxonomy" id="8400"/>
    <lineage>
        <taxon>Eukaryota</taxon>
        <taxon>Metazoa</taxon>
        <taxon>Chordata</taxon>
        <taxon>Craniata</taxon>
        <taxon>Vertebrata</taxon>
        <taxon>Euteleostomi</taxon>
        <taxon>Amphibia</taxon>
        <taxon>Batrachia</taxon>
        <taxon>Anura</taxon>
        <taxon>Neobatrachia</taxon>
        <taxon>Ranoidea</taxon>
        <taxon>Ranidae</taxon>
        <taxon>Aquarana</taxon>
    </lineage>
</organism>
<evidence type="ECO:0000256" key="1">
    <source>
        <dbReference type="ARBA" id="ARBA00004141"/>
    </source>
</evidence>
<evidence type="ECO:0000256" key="5">
    <source>
        <dbReference type="ARBA" id="ARBA00023136"/>
    </source>
</evidence>
<reference evidence="10" key="1">
    <citation type="journal article" date="2017" name="Nat. Commun.">
        <title>The North American bullfrog draft genome provides insight into hormonal regulation of long noncoding RNA.</title>
        <authorList>
            <person name="Hammond S.A."/>
            <person name="Warren R.L."/>
            <person name="Vandervalk B.P."/>
            <person name="Kucuk E."/>
            <person name="Khan H."/>
            <person name="Gibb E.A."/>
            <person name="Pandoh P."/>
            <person name="Kirk H."/>
            <person name="Zhao Y."/>
            <person name="Jones M."/>
            <person name="Mungall A.J."/>
            <person name="Coope R."/>
            <person name="Pleasance S."/>
            <person name="Moore R.A."/>
            <person name="Holt R.A."/>
            <person name="Round J.M."/>
            <person name="Ohora S."/>
            <person name="Walle B.V."/>
            <person name="Veldhoen N."/>
            <person name="Helbing C.C."/>
            <person name="Birol I."/>
        </authorList>
    </citation>
    <scope>NUCLEOTIDE SEQUENCE [LARGE SCALE GENOMIC DNA]</scope>
</reference>
<dbReference type="PANTHER" id="PTHR46022">
    <property type="entry name" value="PROTEIN PATCHED"/>
    <property type="match status" value="1"/>
</dbReference>
<feature type="compositionally biased region" description="Low complexity" evidence="7">
    <location>
        <begin position="291"/>
        <end position="301"/>
    </location>
</feature>
<feature type="compositionally biased region" description="Basic and acidic residues" evidence="7">
    <location>
        <begin position="333"/>
        <end position="355"/>
    </location>
</feature>
<comment type="subcellular location">
    <subcellularLocation>
        <location evidence="1">Membrane</location>
        <topology evidence="1">Multi-pass membrane protein</topology>
    </subcellularLocation>
</comment>
<dbReference type="GO" id="GO:0008158">
    <property type="term" value="F:hedgehog receptor activity"/>
    <property type="evidence" value="ECO:0007669"/>
    <property type="project" value="TreeGrafter"/>
</dbReference>
<dbReference type="GO" id="GO:0097108">
    <property type="term" value="F:hedgehog family protein binding"/>
    <property type="evidence" value="ECO:0007669"/>
    <property type="project" value="TreeGrafter"/>
</dbReference>
<gene>
    <name evidence="9" type="ORF">AB205_0099030</name>
</gene>
<feature type="non-terminal residue" evidence="9">
    <location>
        <position position="1"/>
    </location>
</feature>